<reference evidence="2 3" key="1">
    <citation type="submission" date="2020-08" db="EMBL/GenBank/DDBJ databases">
        <title>Genomic Encyclopedia of Type Strains, Phase IV (KMG-IV): sequencing the most valuable type-strain genomes for metagenomic binning, comparative biology and taxonomic classification.</title>
        <authorList>
            <person name="Goeker M."/>
        </authorList>
    </citation>
    <scope>NUCLEOTIDE SEQUENCE [LARGE SCALE GENOMIC DNA]</scope>
    <source>
        <strain evidence="2 3">YIM 65646</strain>
    </source>
</reference>
<dbReference type="Proteomes" id="UP000548476">
    <property type="component" value="Unassembled WGS sequence"/>
</dbReference>
<feature type="transmembrane region" description="Helical" evidence="1">
    <location>
        <begin position="132"/>
        <end position="151"/>
    </location>
</feature>
<organism evidence="2 3">
    <name type="scientific">Phytomonospora endophytica</name>
    <dbReference type="NCBI Taxonomy" id="714109"/>
    <lineage>
        <taxon>Bacteria</taxon>
        <taxon>Bacillati</taxon>
        <taxon>Actinomycetota</taxon>
        <taxon>Actinomycetes</taxon>
        <taxon>Micromonosporales</taxon>
        <taxon>Micromonosporaceae</taxon>
        <taxon>Phytomonospora</taxon>
    </lineage>
</organism>
<sequence length="362" mass="38070">MTAWEDSGFPLVGHRDSPYGVRVGVSPESPLLSGDAGGLWIRTVGHPRSGPPVIGVGDAPVLSGWGQALVQVPPGRHLVTAQIQGAGECGRTVEVPAGGIVELDFVESRLGGKGVLGPSGRVRGTGLTGPRLITVILGVQAVAIAMLVTLLNSGEGWLFALLGWLVWTVLATWLVSLPIRWRGRSIVLAQSGEAVPYDGGGEAPGTLLPALRRPPVPRPPERHGGLLLHVDVDQNSTQDGSPRFDAHESWTPPPSLSVDGIATAVGHGPWFYPLPAGVHRVRLVPPTMDGHEPATGPVELEVTIDVGRVTHYDVELRVDLAYGRGGHLSAYEPFLSAILRDKHSPPGSTRIGVTSSGPQVPR</sequence>
<keyword evidence="1" id="KW-1133">Transmembrane helix</keyword>
<name>A0A841FD84_9ACTN</name>
<keyword evidence="1" id="KW-0812">Transmembrane</keyword>
<protein>
    <submittedName>
        <fullName evidence="2">Uncharacterized protein</fullName>
    </submittedName>
</protein>
<gene>
    <name evidence="2" type="ORF">HNR73_001242</name>
</gene>
<evidence type="ECO:0000313" key="2">
    <source>
        <dbReference type="EMBL" id="MBB6033395.1"/>
    </source>
</evidence>
<proteinExistence type="predicted"/>
<evidence type="ECO:0000313" key="3">
    <source>
        <dbReference type="Proteomes" id="UP000548476"/>
    </source>
</evidence>
<dbReference type="AlphaFoldDB" id="A0A841FD84"/>
<keyword evidence="1" id="KW-0472">Membrane</keyword>
<evidence type="ECO:0000256" key="1">
    <source>
        <dbReference type="SAM" id="Phobius"/>
    </source>
</evidence>
<keyword evidence="3" id="KW-1185">Reference proteome</keyword>
<feature type="transmembrane region" description="Helical" evidence="1">
    <location>
        <begin position="157"/>
        <end position="175"/>
    </location>
</feature>
<dbReference type="RefSeq" id="WP_184786256.1">
    <property type="nucleotide sequence ID" value="NZ_BONT01000097.1"/>
</dbReference>
<accession>A0A841FD84</accession>
<dbReference type="EMBL" id="JACHGT010000002">
    <property type="protein sequence ID" value="MBB6033395.1"/>
    <property type="molecule type" value="Genomic_DNA"/>
</dbReference>
<comment type="caution">
    <text evidence="2">The sequence shown here is derived from an EMBL/GenBank/DDBJ whole genome shotgun (WGS) entry which is preliminary data.</text>
</comment>